<comment type="similarity">
    <text evidence="1">Belongs to the MT-A70-like family.</text>
</comment>
<dbReference type="PANTHER" id="PTHR12829:SF4">
    <property type="entry name" value="N(6)-ADENINE-SPECIFIC METHYLTRANSFERASE METTL4"/>
    <property type="match status" value="1"/>
</dbReference>
<dbReference type="GO" id="GO:0032259">
    <property type="term" value="P:methylation"/>
    <property type="evidence" value="ECO:0007669"/>
    <property type="project" value="UniProtKB-KW"/>
</dbReference>
<dbReference type="AlphaFoldDB" id="A0A210QJH6"/>
<dbReference type="GO" id="GO:0008168">
    <property type="term" value="F:methyltransferase activity"/>
    <property type="evidence" value="ECO:0007669"/>
    <property type="project" value="UniProtKB-KW"/>
</dbReference>
<dbReference type="PROSITE" id="PS00092">
    <property type="entry name" value="N6_MTASE"/>
    <property type="match status" value="1"/>
</dbReference>
<keyword evidence="3" id="KW-0808">Transferase</keyword>
<sequence length="430" mass="49794">MAVVCKNEHGWVVDHKQYLDQTYCRRNTQPYEGVLTSFQFQADLFNIKCPFMMDSQFEVTQESHSHMGATGELESSVKRKRKRKRKAELNYGEVKAAEYHDQIKDQVLTAVNTLLELGKEVGYFPTEKNLQDLDNNVRARAAVKSLGETDICTEESCYHGDFPSIKDQQGIILKHNDDVTMSSIVNRPVRYPRDDPAVVSVDNDLYLLPPRCSFLLSDFSRVNLLQTSTEFPRFDMIVMDPPWQNKSVKRLKKYYSMSNEDLLDIPIPRLGTDNSLVVVWVTNRWQHIQFVKDTLFPRWSVQFLAEWHWVKVTKACEMVYTFDSPHRKPYEVLIIGSCRKPKTETNSEGIDEETVSQERATSQIPVSKVIVSIPCCIHSVKPPLQEVMKEYLPPNPHCLELFARNLTPDWTSWGNQVLKHQHKIYFDAVT</sequence>
<dbReference type="PROSITE" id="PS51143">
    <property type="entry name" value="MT_A70"/>
    <property type="match status" value="1"/>
</dbReference>
<dbReference type="Proteomes" id="UP000242188">
    <property type="component" value="Unassembled WGS sequence"/>
</dbReference>
<dbReference type="SUPFAM" id="SSF53335">
    <property type="entry name" value="S-adenosyl-L-methionine-dependent methyltransferases"/>
    <property type="match status" value="1"/>
</dbReference>
<evidence type="ECO:0000313" key="4">
    <source>
        <dbReference type="Proteomes" id="UP000242188"/>
    </source>
</evidence>
<dbReference type="InterPro" id="IPR029063">
    <property type="entry name" value="SAM-dependent_MTases_sf"/>
</dbReference>
<feature type="region of interest" description="Disordered" evidence="2">
    <location>
        <begin position="62"/>
        <end position="84"/>
    </location>
</feature>
<dbReference type="OrthoDB" id="61116at2759"/>
<proteinExistence type="inferred from homology"/>
<keyword evidence="4" id="KW-1185">Reference proteome</keyword>
<evidence type="ECO:0000256" key="2">
    <source>
        <dbReference type="SAM" id="MobiDB-lite"/>
    </source>
</evidence>
<reference evidence="3 4" key="1">
    <citation type="journal article" date="2017" name="Nat. Ecol. Evol.">
        <title>Scallop genome provides insights into evolution of bilaterian karyotype and development.</title>
        <authorList>
            <person name="Wang S."/>
            <person name="Zhang J."/>
            <person name="Jiao W."/>
            <person name="Li J."/>
            <person name="Xun X."/>
            <person name="Sun Y."/>
            <person name="Guo X."/>
            <person name="Huan P."/>
            <person name="Dong B."/>
            <person name="Zhang L."/>
            <person name="Hu X."/>
            <person name="Sun X."/>
            <person name="Wang J."/>
            <person name="Zhao C."/>
            <person name="Wang Y."/>
            <person name="Wang D."/>
            <person name="Huang X."/>
            <person name="Wang R."/>
            <person name="Lv J."/>
            <person name="Li Y."/>
            <person name="Zhang Z."/>
            <person name="Liu B."/>
            <person name="Lu W."/>
            <person name="Hui Y."/>
            <person name="Liang J."/>
            <person name="Zhou Z."/>
            <person name="Hou R."/>
            <person name="Li X."/>
            <person name="Liu Y."/>
            <person name="Li H."/>
            <person name="Ning X."/>
            <person name="Lin Y."/>
            <person name="Zhao L."/>
            <person name="Xing Q."/>
            <person name="Dou J."/>
            <person name="Li Y."/>
            <person name="Mao J."/>
            <person name="Guo H."/>
            <person name="Dou H."/>
            <person name="Li T."/>
            <person name="Mu C."/>
            <person name="Jiang W."/>
            <person name="Fu Q."/>
            <person name="Fu X."/>
            <person name="Miao Y."/>
            <person name="Liu J."/>
            <person name="Yu Q."/>
            <person name="Li R."/>
            <person name="Liao H."/>
            <person name="Li X."/>
            <person name="Kong Y."/>
            <person name="Jiang Z."/>
            <person name="Chourrout D."/>
            <person name="Li R."/>
            <person name="Bao Z."/>
        </authorList>
    </citation>
    <scope>NUCLEOTIDE SEQUENCE [LARGE SCALE GENOMIC DNA]</scope>
    <source>
        <strain evidence="3 4">PY_sf001</strain>
    </source>
</reference>
<dbReference type="InterPro" id="IPR007757">
    <property type="entry name" value="MT-A70-like"/>
</dbReference>
<accession>A0A210QJH6</accession>
<dbReference type="InterPro" id="IPR002052">
    <property type="entry name" value="DNA_methylase_N6_adenine_CS"/>
</dbReference>
<dbReference type="PANTHER" id="PTHR12829">
    <property type="entry name" value="N6-ADENOSINE-METHYLTRANSFERASE"/>
    <property type="match status" value="1"/>
</dbReference>
<name>A0A210QJH6_MIZYE</name>
<protein>
    <submittedName>
        <fullName evidence="3">Methyltransferase-like protein 4</fullName>
    </submittedName>
</protein>
<dbReference type="Pfam" id="PF05063">
    <property type="entry name" value="MT-A70"/>
    <property type="match status" value="1"/>
</dbReference>
<keyword evidence="3" id="KW-0489">Methyltransferase</keyword>
<evidence type="ECO:0000256" key="1">
    <source>
        <dbReference type="PROSITE-ProRule" id="PRU00489"/>
    </source>
</evidence>
<gene>
    <name evidence="3" type="ORF">KP79_PYT08743</name>
</gene>
<organism evidence="3 4">
    <name type="scientific">Mizuhopecten yessoensis</name>
    <name type="common">Japanese scallop</name>
    <name type="synonym">Patinopecten yessoensis</name>
    <dbReference type="NCBI Taxonomy" id="6573"/>
    <lineage>
        <taxon>Eukaryota</taxon>
        <taxon>Metazoa</taxon>
        <taxon>Spiralia</taxon>
        <taxon>Lophotrochozoa</taxon>
        <taxon>Mollusca</taxon>
        <taxon>Bivalvia</taxon>
        <taxon>Autobranchia</taxon>
        <taxon>Pteriomorphia</taxon>
        <taxon>Pectinida</taxon>
        <taxon>Pectinoidea</taxon>
        <taxon>Pectinidae</taxon>
        <taxon>Mizuhopecten</taxon>
    </lineage>
</organism>
<dbReference type="GO" id="GO:0005634">
    <property type="term" value="C:nucleus"/>
    <property type="evidence" value="ECO:0007669"/>
    <property type="project" value="TreeGrafter"/>
</dbReference>
<evidence type="ECO:0000313" key="3">
    <source>
        <dbReference type="EMBL" id="OWF48869.1"/>
    </source>
</evidence>
<comment type="caution">
    <text evidence="3">The sequence shown here is derived from an EMBL/GenBank/DDBJ whole genome shotgun (WGS) entry which is preliminary data.</text>
</comment>
<dbReference type="GO" id="GO:0003676">
    <property type="term" value="F:nucleic acid binding"/>
    <property type="evidence" value="ECO:0007669"/>
    <property type="project" value="InterPro"/>
</dbReference>
<dbReference type="STRING" id="6573.A0A210QJH6"/>
<dbReference type="EMBL" id="NEDP02003363">
    <property type="protein sequence ID" value="OWF48869.1"/>
    <property type="molecule type" value="Genomic_DNA"/>
</dbReference>